<dbReference type="InterPro" id="IPR014087">
    <property type="entry name" value="Carboxybiuret_hydro_AtzE"/>
</dbReference>
<dbReference type="GO" id="GO:0018750">
    <property type="term" value="F:biuret amidohydrolase activity"/>
    <property type="evidence" value="ECO:0007669"/>
    <property type="project" value="UniProtKB-EC"/>
</dbReference>
<dbReference type="AlphaFoldDB" id="A0A5E4V5X8"/>
<gene>
    <name evidence="2" type="primary">atzE_1</name>
    <name evidence="2" type="ORF">PTE30175_02361</name>
</gene>
<dbReference type="Gene3D" id="3.90.1300.10">
    <property type="entry name" value="Amidase signature (AS) domain"/>
    <property type="match status" value="1"/>
</dbReference>
<accession>A0A5E4V5X8</accession>
<dbReference type="InterPro" id="IPR023631">
    <property type="entry name" value="Amidase_dom"/>
</dbReference>
<proteinExistence type="predicted"/>
<dbReference type="PANTHER" id="PTHR11895:SF172">
    <property type="entry name" value="GLUTAMYL-TRNA(GLN) AMIDOTRANSFERASE"/>
    <property type="match status" value="1"/>
</dbReference>
<name>A0A5E4V5X8_9BURK</name>
<organism evidence="2 3">
    <name type="scientific">Pandoraea terrae</name>
    <dbReference type="NCBI Taxonomy" id="1537710"/>
    <lineage>
        <taxon>Bacteria</taxon>
        <taxon>Pseudomonadati</taxon>
        <taxon>Pseudomonadota</taxon>
        <taxon>Betaproteobacteria</taxon>
        <taxon>Burkholderiales</taxon>
        <taxon>Burkholderiaceae</taxon>
        <taxon>Pandoraea</taxon>
    </lineage>
</organism>
<evidence type="ECO:0000313" key="3">
    <source>
        <dbReference type="Proteomes" id="UP000414233"/>
    </source>
</evidence>
<evidence type="ECO:0000313" key="2">
    <source>
        <dbReference type="EMBL" id="VVE06954.1"/>
    </source>
</evidence>
<feature type="domain" description="Amidase" evidence="1">
    <location>
        <begin position="24"/>
        <end position="445"/>
    </location>
</feature>
<dbReference type="NCBIfam" id="NF006631">
    <property type="entry name" value="PRK09201.1"/>
    <property type="match status" value="1"/>
</dbReference>
<evidence type="ECO:0000259" key="1">
    <source>
        <dbReference type="Pfam" id="PF01425"/>
    </source>
</evidence>
<dbReference type="InterPro" id="IPR036928">
    <property type="entry name" value="AS_sf"/>
</dbReference>
<reference evidence="2 3" key="1">
    <citation type="submission" date="2019-08" db="EMBL/GenBank/DDBJ databases">
        <authorList>
            <person name="Peeters C."/>
        </authorList>
    </citation>
    <scope>NUCLEOTIDE SEQUENCE [LARGE SCALE GENOMIC DNA]</scope>
    <source>
        <strain evidence="2 3">LMG 30175</strain>
    </source>
</reference>
<dbReference type="EMBL" id="CABPRZ010000008">
    <property type="protein sequence ID" value="VVE06954.1"/>
    <property type="molecule type" value="Genomic_DNA"/>
</dbReference>
<keyword evidence="2" id="KW-0378">Hydrolase</keyword>
<dbReference type="PANTHER" id="PTHR11895">
    <property type="entry name" value="TRANSAMIDASE"/>
    <property type="match status" value="1"/>
</dbReference>
<dbReference type="NCBIfam" id="TIGR02715">
    <property type="entry name" value="amido_AtzE"/>
    <property type="match status" value="1"/>
</dbReference>
<dbReference type="SUPFAM" id="SSF75304">
    <property type="entry name" value="Amidase signature (AS) enzymes"/>
    <property type="match status" value="1"/>
</dbReference>
<protein>
    <submittedName>
        <fullName evidence="2">Biuret hydrolase</fullName>
        <ecNumber evidence="2">3.5.1.84</ecNumber>
    </submittedName>
</protein>
<dbReference type="InterPro" id="IPR000120">
    <property type="entry name" value="Amidase"/>
</dbReference>
<dbReference type="Pfam" id="PF01425">
    <property type="entry name" value="Amidase"/>
    <property type="match status" value="1"/>
</dbReference>
<dbReference type="EC" id="3.5.1.84" evidence="2"/>
<keyword evidence="3" id="KW-1185">Reference proteome</keyword>
<dbReference type="Proteomes" id="UP000414233">
    <property type="component" value="Unassembled WGS sequence"/>
</dbReference>
<sequence length="474" mass="49270">MTSMRGALTLAREVKTRRLSAETVVRAVLADIAARDKAFNACAAVMADDALAEALRVDAALAAGRDPGPLAGVPFLAKANFDVAGYVTLAGSPARASLPPAAADAFAVAQLRRAGAVLIGTTHMDELACGATGENPHFGAVHLPHDTTRMTGGSSSGSAAAVAAGFVPLALGSDTNGSIRAPAALCGVWGVKPTNGRLSRGGCVPYANTLDVVGGFANHVDDLAMLYNVMQGYDATDRSHAREPVTRIGEDAASRPRHPMRVGVLTGYFETFADANARRAVRRAAACFDAVTDVAIDAETIERVRDAAMIVSNVEVAAAHEALLAGHAAQCSPRLRTRLLAGSLSPAIWYGRALAWREQWQALIGALFDWFDVLLAPATPYAAPRFGTAHVDVGGVAMAPAKTLGMLTQPISFAGLPVVTAPVFDAGELPLGVQLIAAPWREDHCFAAARRIEGQRQAHFPAYGCVNGTPSAPA</sequence>